<dbReference type="KEGG" id="tet:TTHERM_00193470"/>
<dbReference type="GeneID" id="7845967"/>
<dbReference type="Proteomes" id="UP000009168">
    <property type="component" value="Unassembled WGS sequence"/>
</dbReference>
<accession>Q23KI8</accession>
<reference evidence="4" key="1">
    <citation type="journal article" date="2006" name="PLoS Biol.">
        <title>Macronuclear genome sequence of the ciliate Tetrahymena thermophila, a model eukaryote.</title>
        <authorList>
            <person name="Eisen J.A."/>
            <person name="Coyne R.S."/>
            <person name="Wu M."/>
            <person name="Wu D."/>
            <person name="Thiagarajan M."/>
            <person name="Wortman J.R."/>
            <person name="Badger J.H."/>
            <person name="Ren Q."/>
            <person name="Amedeo P."/>
            <person name="Jones K.M."/>
            <person name="Tallon L.J."/>
            <person name="Delcher A.L."/>
            <person name="Salzberg S.L."/>
            <person name="Silva J.C."/>
            <person name="Haas B.J."/>
            <person name="Majoros W.H."/>
            <person name="Farzad M."/>
            <person name="Carlton J.M."/>
            <person name="Smith R.K. Jr."/>
            <person name="Garg J."/>
            <person name="Pearlman R.E."/>
            <person name="Karrer K.M."/>
            <person name="Sun L."/>
            <person name="Manning G."/>
            <person name="Elde N.C."/>
            <person name="Turkewitz A.P."/>
            <person name="Asai D.J."/>
            <person name="Wilkes D.E."/>
            <person name="Wang Y."/>
            <person name="Cai H."/>
            <person name="Collins K."/>
            <person name="Stewart B.A."/>
            <person name="Lee S.R."/>
            <person name="Wilamowska K."/>
            <person name="Weinberg Z."/>
            <person name="Ruzzo W.L."/>
            <person name="Wloga D."/>
            <person name="Gaertig J."/>
            <person name="Frankel J."/>
            <person name="Tsao C.-C."/>
            <person name="Gorovsky M.A."/>
            <person name="Keeling P.J."/>
            <person name="Waller R.F."/>
            <person name="Patron N.J."/>
            <person name="Cherry J.M."/>
            <person name="Stover N.A."/>
            <person name="Krieger C.J."/>
            <person name="del Toro C."/>
            <person name="Ryder H.F."/>
            <person name="Williamson S.C."/>
            <person name="Barbeau R.A."/>
            <person name="Hamilton E.P."/>
            <person name="Orias E."/>
        </authorList>
    </citation>
    <scope>NUCLEOTIDE SEQUENCE [LARGE SCALE GENOMIC DNA]</scope>
    <source>
        <strain evidence="4">SB210</strain>
    </source>
</reference>
<dbReference type="HOGENOM" id="CLU_1013665_0_0_1"/>
<feature type="transmembrane region" description="Helical" evidence="2">
    <location>
        <begin position="249"/>
        <end position="274"/>
    </location>
</feature>
<dbReference type="AlphaFoldDB" id="Q23KI8"/>
<evidence type="ECO:0000256" key="1">
    <source>
        <dbReference type="SAM" id="MobiDB-lite"/>
    </source>
</evidence>
<dbReference type="RefSeq" id="XP_001017100.2">
    <property type="nucleotide sequence ID" value="XM_001017100.3"/>
</dbReference>
<keyword evidence="2" id="KW-0472">Membrane</keyword>
<feature type="compositionally biased region" description="Basic and acidic residues" evidence="1">
    <location>
        <begin position="111"/>
        <end position="133"/>
    </location>
</feature>
<organism evidence="3 4">
    <name type="scientific">Tetrahymena thermophila (strain SB210)</name>
    <dbReference type="NCBI Taxonomy" id="312017"/>
    <lineage>
        <taxon>Eukaryota</taxon>
        <taxon>Sar</taxon>
        <taxon>Alveolata</taxon>
        <taxon>Ciliophora</taxon>
        <taxon>Intramacronucleata</taxon>
        <taxon>Oligohymenophorea</taxon>
        <taxon>Hymenostomatida</taxon>
        <taxon>Tetrahymenina</taxon>
        <taxon>Tetrahymenidae</taxon>
        <taxon>Tetrahymena</taxon>
    </lineage>
</organism>
<evidence type="ECO:0000313" key="4">
    <source>
        <dbReference type="Proteomes" id="UP000009168"/>
    </source>
</evidence>
<gene>
    <name evidence="3" type="ORF">TTHERM_00193470</name>
</gene>
<evidence type="ECO:0000313" key="3">
    <source>
        <dbReference type="EMBL" id="EAR96855.2"/>
    </source>
</evidence>
<dbReference type="InParanoid" id="Q23KI8"/>
<keyword evidence="2 3" id="KW-0812">Transmembrane</keyword>
<feature type="compositionally biased region" description="Basic and acidic residues" evidence="1">
    <location>
        <begin position="150"/>
        <end position="173"/>
    </location>
</feature>
<evidence type="ECO:0000256" key="2">
    <source>
        <dbReference type="SAM" id="Phobius"/>
    </source>
</evidence>
<dbReference type="STRING" id="312017.Q23KI8"/>
<dbReference type="EMBL" id="GG662673">
    <property type="protein sequence ID" value="EAR96855.2"/>
    <property type="molecule type" value="Genomic_DNA"/>
</dbReference>
<name>Q23KI8_TETTS</name>
<keyword evidence="4" id="KW-1185">Reference proteome</keyword>
<protein>
    <submittedName>
        <fullName evidence="3">Transmembrane protein, putative</fullName>
    </submittedName>
</protein>
<dbReference type="eggNOG" id="ENOG502R2WX">
    <property type="taxonomic scope" value="Eukaryota"/>
</dbReference>
<feature type="region of interest" description="Disordered" evidence="1">
    <location>
        <begin position="111"/>
        <end position="173"/>
    </location>
</feature>
<sequence>MYDEKIEIQKIFNRMKPFKVKKVDQNNLIHLLKHMKVLQNMVFSKDHTFKVDDSVIIKIDIQQDVDQSKLQLDCIFKSIIEDNPKSEVAEIHKQLGTVLQNIVKKMEQIKKEEEEERLRKEAEEKRKQEEEEKKKKKEQGIESEDEEEKDQEKEEEDQKNKKPNPKDLFKRQFDEKDLTIEKEQEYNIELEQKLLESVEAMKWIAKGILIDLGNDEKVRESVRNKQDDQINQVKDGSHKIDQFLSNKDLSLLQLIFMLLISIGLTIFTIVFIHIW</sequence>
<proteinExistence type="predicted"/>
<keyword evidence="2" id="KW-1133">Transmembrane helix</keyword>